<organism evidence="1">
    <name type="scientific">Burkholderia cenocepacia</name>
    <dbReference type="NCBI Taxonomy" id="95486"/>
    <lineage>
        <taxon>Bacteria</taxon>
        <taxon>Pseudomonadati</taxon>
        <taxon>Pseudomonadota</taxon>
        <taxon>Betaproteobacteria</taxon>
        <taxon>Burkholderiales</taxon>
        <taxon>Burkholderiaceae</taxon>
        <taxon>Burkholderia</taxon>
        <taxon>Burkholderia cepacia complex</taxon>
    </lineage>
</organism>
<proteinExistence type="predicted"/>
<dbReference type="EMBL" id="JJOA01000028">
    <property type="protein sequence ID" value="KEA56403.1"/>
    <property type="molecule type" value="Genomic_DNA"/>
</dbReference>
<accession>A0A071M6L0</accession>
<evidence type="ECO:0000313" key="1">
    <source>
        <dbReference type="EMBL" id="KEA56403.1"/>
    </source>
</evidence>
<comment type="caution">
    <text evidence="1">The sequence shown here is derived from an EMBL/GenBank/DDBJ whole genome shotgun (WGS) entry which is preliminary data.</text>
</comment>
<dbReference type="OrthoDB" id="9022010at2"/>
<gene>
    <name evidence="1" type="ORF">DT99_27460</name>
</gene>
<name>A0A071M6L0_9BURK</name>
<protein>
    <submittedName>
        <fullName evidence="1">Uncharacterized protein</fullName>
    </submittedName>
</protein>
<reference evidence="1" key="1">
    <citation type="submission" date="2014-04" db="EMBL/GenBank/DDBJ databases">
        <title>In planta biocontrol of soil-borne Fusarium wilt of banana through a plant endophytic bacterium, Burkholderia cenocepacia 869T2.</title>
        <authorList>
            <person name="Ho Y.-N."/>
            <person name="Chiang H.-M."/>
            <person name="Chao C.-P."/>
            <person name="Su C.-C."/>
            <person name="Hsu H.-F."/>
            <person name="Guo C.-T."/>
            <person name="Hsieh J.-L."/>
            <person name="Huang C.-C."/>
        </authorList>
    </citation>
    <scope>NUCLEOTIDE SEQUENCE [LARGE SCALE GENOMIC DNA]</scope>
    <source>
        <strain evidence="1">869T2</strain>
    </source>
</reference>
<dbReference type="AlphaFoldDB" id="A0A071M6L0"/>
<sequence>MSDTNDALQALQASVDTLKQTVDANAGSQAGDTAVLFTVVSLMLAELPPDTRNLIEDSFSVWANGLPNAALSADVKQIARQRLAMNLSD</sequence>